<dbReference type="InterPro" id="IPR022893">
    <property type="entry name" value="Shikimate_DH_fam"/>
</dbReference>
<evidence type="ECO:0000256" key="3">
    <source>
        <dbReference type="ARBA" id="ARBA00022857"/>
    </source>
</evidence>
<keyword evidence="5" id="KW-0057">Aromatic amino acid biosynthesis</keyword>
<dbReference type="FunFam" id="3.40.50.10860:FF:000006">
    <property type="entry name" value="Shikimate dehydrogenase (NADP(+))"/>
    <property type="match status" value="1"/>
</dbReference>
<dbReference type="EMBL" id="MLJW01000008">
    <property type="protein sequence ID" value="OIR16023.1"/>
    <property type="molecule type" value="Genomic_DNA"/>
</dbReference>
<dbReference type="InterPro" id="IPR013708">
    <property type="entry name" value="Shikimate_DH-bd_N"/>
</dbReference>
<dbReference type="PANTHER" id="PTHR21089:SF1">
    <property type="entry name" value="BIFUNCTIONAL 3-DEHYDROQUINATE DEHYDRATASE_SHIKIMATE DEHYDROGENASE, CHLOROPLASTIC"/>
    <property type="match status" value="1"/>
</dbReference>
<dbReference type="HAMAP" id="MF_00222">
    <property type="entry name" value="Shikimate_DH_AroE"/>
    <property type="match status" value="1"/>
</dbReference>
<evidence type="ECO:0000259" key="6">
    <source>
        <dbReference type="Pfam" id="PF01488"/>
    </source>
</evidence>
<dbReference type="InterPro" id="IPR046346">
    <property type="entry name" value="Aminoacid_DH-like_N_sf"/>
</dbReference>
<dbReference type="NCBIfam" id="NF001310">
    <property type="entry name" value="PRK00258.1-2"/>
    <property type="match status" value="1"/>
</dbReference>
<dbReference type="GO" id="GO:0004764">
    <property type="term" value="F:shikimate 3-dehydrogenase (NADP+) activity"/>
    <property type="evidence" value="ECO:0007669"/>
    <property type="project" value="UniProtKB-EC"/>
</dbReference>
<name>A0A1J5T598_9ZZZZ</name>
<evidence type="ECO:0000256" key="4">
    <source>
        <dbReference type="ARBA" id="ARBA00023002"/>
    </source>
</evidence>
<dbReference type="SUPFAM" id="SSF53223">
    <property type="entry name" value="Aminoacid dehydrogenase-like, N-terminal domain"/>
    <property type="match status" value="1"/>
</dbReference>
<dbReference type="GO" id="GO:0009073">
    <property type="term" value="P:aromatic amino acid family biosynthetic process"/>
    <property type="evidence" value="ECO:0007669"/>
    <property type="project" value="UniProtKB-KW"/>
</dbReference>
<accession>A0A1J5T598</accession>
<feature type="domain" description="Shikimate dehydrogenase substrate binding N-terminal" evidence="7">
    <location>
        <begin position="7"/>
        <end position="89"/>
    </location>
</feature>
<reference evidence="9" key="1">
    <citation type="submission" date="2016-10" db="EMBL/GenBank/DDBJ databases">
        <title>Sequence of Gallionella enrichment culture.</title>
        <authorList>
            <person name="Poehlein A."/>
            <person name="Muehling M."/>
            <person name="Daniel R."/>
        </authorList>
    </citation>
    <scope>NUCLEOTIDE SEQUENCE</scope>
</reference>
<dbReference type="Gene3D" id="3.40.50.10860">
    <property type="entry name" value="Leucine Dehydrogenase, chain A, domain 1"/>
    <property type="match status" value="1"/>
</dbReference>
<dbReference type="GO" id="GO:0019632">
    <property type="term" value="P:shikimate metabolic process"/>
    <property type="evidence" value="ECO:0007669"/>
    <property type="project" value="InterPro"/>
</dbReference>
<dbReference type="InterPro" id="IPR041121">
    <property type="entry name" value="SDH_C"/>
</dbReference>
<dbReference type="AlphaFoldDB" id="A0A1J5T598"/>
<evidence type="ECO:0000256" key="5">
    <source>
        <dbReference type="ARBA" id="ARBA00023141"/>
    </source>
</evidence>
<dbReference type="UniPathway" id="UPA00053">
    <property type="reaction ID" value="UER00087"/>
</dbReference>
<protein>
    <recommendedName>
        <fullName evidence="1">shikimate dehydrogenase (NADP(+))</fullName>
        <ecNumber evidence="1">1.1.1.25</ecNumber>
    </recommendedName>
</protein>
<dbReference type="InterPro" id="IPR036291">
    <property type="entry name" value="NAD(P)-bd_dom_sf"/>
</dbReference>
<evidence type="ECO:0000313" key="9">
    <source>
        <dbReference type="EMBL" id="OIR16023.1"/>
    </source>
</evidence>
<dbReference type="Pfam" id="PF01488">
    <property type="entry name" value="Shikimate_DH"/>
    <property type="match status" value="1"/>
</dbReference>
<feature type="domain" description="SDH C-terminal" evidence="8">
    <location>
        <begin position="237"/>
        <end position="262"/>
    </location>
</feature>
<evidence type="ECO:0000256" key="1">
    <source>
        <dbReference type="ARBA" id="ARBA00012962"/>
    </source>
</evidence>
<dbReference type="SUPFAM" id="SSF51735">
    <property type="entry name" value="NAD(P)-binding Rossmann-fold domains"/>
    <property type="match status" value="1"/>
</dbReference>
<evidence type="ECO:0000259" key="7">
    <source>
        <dbReference type="Pfam" id="PF08501"/>
    </source>
</evidence>
<keyword evidence="2" id="KW-0028">Amino-acid biosynthesis</keyword>
<keyword evidence="4 9" id="KW-0560">Oxidoreductase</keyword>
<gene>
    <name evidence="9" type="primary">aroE_1</name>
    <name evidence="9" type="ORF">GALL_35270</name>
</gene>
<dbReference type="InterPro" id="IPR006151">
    <property type="entry name" value="Shikm_DH/Glu-tRNA_Rdtase"/>
</dbReference>
<keyword evidence="3" id="KW-0521">NADP</keyword>
<dbReference type="GO" id="GO:0009423">
    <property type="term" value="P:chorismate biosynthetic process"/>
    <property type="evidence" value="ECO:0007669"/>
    <property type="project" value="UniProtKB-UniPathway"/>
</dbReference>
<sequence length="268" mass="29427">MTDRYAVIGNPISHSKSPLIHQLFAQQTGQDMSYEAIEAPLDGFAATIRRLRAEGYKGCNVTVPFKLEAYQLCDRLGERARDAKAVNTLIFQDGKILGANTDGTGLLNDIEQNLGFKLMWKNALLLGAGGAASGVLWPLFNAGVGVDIANRNIEKAQILAKEFTGSGTVYARRYEELAGRQYDLVINATSSSLSDELPPLPDGLFKPRALAYDMMYGRETPFMAFARRQGATTVSDGLGMLVEQAAEAFYLWRNVRPDTQAVLLKLRK</sequence>
<dbReference type="NCBIfam" id="TIGR00507">
    <property type="entry name" value="aroE"/>
    <property type="match status" value="1"/>
</dbReference>
<dbReference type="Pfam" id="PF18317">
    <property type="entry name" value="SDH_C"/>
    <property type="match status" value="1"/>
</dbReference>
<dbReference type="EC" id="1.1.1.25" evidence="1"/>
<feature type="domain" description="Quinate/shikimate 5-dehydrogenase/glutamyl-tRNA reductase" evidence="6">
    <location>
        <begin position="117"/>
        <end position="192"/>
    </location>
</feature>
<dbReference type="InterPro" id="IPR011342">
    <property type="entry name" value="Shikimate_DH"/>
</dbReference>
<dbReference type="GO" id="GO:0005829">
    <property type="term" value="C:cytosol"/>
    <property type="evidence" value="ECO:0007669"/>
    <property type="project" value="TreeGrafter"/>
</dbReference>
<proteinExistence type="inferred from homology"/>
<organism evidence="9">
    <name type="scientific">mine drainage metagenome</name>
    <dbReference type="NCBI Taxonomy" id="410659"/>
    <lineage>
        <taxon>unclassified sequences</taxon>
        <taxon>metagenomes</taxon>
        <taxon>ecological metagenomes</taxon>
    </lineage>
</organism>
<dbReference type="CDD" id="cd01065">
    <property type="entry name" value="NAD_bind_Shikimate_DH"/>
    <property type="match status" value="1"/>
</dbReference>
<evidence type="ECO:0000256" key="2">
    <source>
        <dbReference type="ARBA" id="ARBA00022605"/>
    </source>
</evidence>
<dbReference type="PANTHER" id="PTHR21089">
    <property type="entry name" value="SHIKIMATE DEHYDROGENASE"/>
    <property type="match status" value="1"/>
</dbReference>
<dbReference type="Gene3D" id="3.40.50.720">
    <property type="entry name" value="NAD(P)-binding Rossmann-like Domain"/>
    <property type="match status" value="1"/>
</dbReference>
<dbReference type="GO" id="GO:0050661">
    <property type="term" value="F:NADP binding"/>
    <property type="evidence" value="ECO:0007669"/>
    <property type="project" value="InterPro"/>
</dbReference>
<comment type="caution">
    <text evidence="9">The sequence shown here is derived from an EMBL/GenBank/DDBJ whole genome shotgun (WGS) entry which is preliminary data.</text>
</comment>
<evidence type="ECO:0000259" key="8">
    <source>
        <dbReference type="Pfam" id="PF18317"/>
    </source>
</evidence>
<dbReference type="Pfam" id="PF08501">
    <property type="entry name" value="Shikimate_dh_N"/>
    <property type="match status" value="1"/>
</dbReference>
<dbReference type="GO" id="GO:0008652">
    <property type="term" value="P:amino acid biosynthetic process"/>
    <property type="evidence" value="ECO:0007669"/>
    <property type="project" value="UniProtKB-KW"/>
</dbReference>